<dbReference type="STRING" id="1458985.BJP34_04320"/>
<dbReference type="InterPro" id="IPR002035">
    <property type="entry name" value="VWF_A"/>
</dbReference>
<sequence length="208" mass="23611">MYVPEELKDRDYTIIIDKSGSMTIKDEKRGTKTRWEVMTETTEAYARYCEEIDPDGITVYVFSSRFKRYDNVTTNKVEQIFQETYPMGGTYLDEVLRDALENYFQRKANGSAKPNGEIFLVFTDGAPDDKPPVIDVIVNATRRIDKDSEIGISFIQVGSDPQAAQFLQELDKSLEEKGAKYGICNTLTLGDLEEIPPPEVLLRAINRG</sequence>
<feature type="domain" description="VWFA" evidence="1">
    <location>
        <begin position="11"/>
        <end position="205"/>
    </location>
</feature>
<evidence type="ECO:0000313" key="3">
    <source>
        <dbReference type="Proteomes" id="UP000177870"/>
    </source>
</evidence>
<dbReference type="InterPro" id="IPR036465">
    <property type="entry name" value="vWFA_dom_sf"/>
</dbReference>
<evidence type="ECO:0000259" key="1">
    <source>
        <dbReference type="PROSITE" id="PS50234"/>
    </source>
</evidence>
<dbReference type="Gene3D" id="3.40.50.410">
    <property type="entry name" value="von Willebrand factor, type A domain"/>
    <property type="match status" value="1"/>
</dbReference>
<dbReference type="EMBL" id="CP017599">
    <property type="protein sequence ID" value="AOW98780.1"/>
    <property type="molecule type" value="Genomic_DNA"/>
</dbReference>
<dbReference type="SMART" id="SM00327">
    <property type="entry name" value="VWA"/>
    <property type="match status" value="1"/>
</dbReference>
<dbReference type="AlphaFoldDB" id="A0A1D8TMA4"/>
<dbReference type="Proteomes" id="UP000177870">
    <property type="component" value="Chromosome"/>
</dbReference>
<dbReference type="PANTHER" id="PTHR34706:SF1">
    <property type="entry name" value="VWFA DOMAIN-CONTAINING PROTEIN"/>
    <property type="match status" value="1"/>
</dbReference>
<evidence type="ECO:0000313" key="2">
    <source>
        <dbReference type="EMBL" id="AOW98780.1"/>
    </source>
</evidence>
<organism evidence="2 3">
    <name type="scientific">Moorena producens PAL-8-15-08-1</name>
    <dbReference type="NCBI Taxonomy" id="1458985"/>
    <lineage>
        <taxon>Bacteria</taxon>
        <taxon>Bacillati</taxon>
        <taxon>Cyanobacteriota</taxon>
        <taxon>Cyanophyceae</taxon>
        <taxon>Coleofasciculales</taxon>
        <taxon>Coleofasciculaceae</taxon>
        <taxon>Moorena</taxon>
    </lineage>
</organism>
<gene>
    <name evidence="2" type="ORF">BJP34_04320</name>
</gene>
<dbReference type="KEGG" id="mpro:BJP34_04320"/>
<protein>
    <recommendedName>
        <fullName evidence="1">VWFA domain-containing protein</fullName>
    </recommendedName>
</protein>
<accession>A0A1D8TMA4</accession>
<proteinExistence type="predicted"/>
<dbReference type="SUPFAM" id="SSF53300">
    <property type="entry name" value="vWA-like"/>
    <property type="match status" value="1"/>
</dbReference>
<dbReference type="PANTHER" id="PTHR34706">
    <property type="entry name" value="SLR1338 PROTEIN"/>
    <property type="match status" value="1"/>
</dbReference>
<dbReference type="PROSITE" id="PS50234">
    <property type="entry name" value="VWFA"/>
    <property type="match status" value="1"/>
</dbReference>
<dbReference type="OrthoDB" id="9867196at2"/>
<name>A0A1D8TMA4_9CYAN</name>
<reference evidence="3" key="1">
    <citation type="submission" date="2016-10" db="EMBL/GenBank/DDBJ databases">
        <title>Comparative genomics uncovers the prolific and rare metabolic potential of the cyanobacterial genus Moorea.</title>
        <authorList>
            <person name="Leao T."/>
            <person name="Castelao G."/>
            <person name="Korobeynikov A."/>
            <person name="Monroe E.A."/>
            <person name="Podell S."/>
            <person name="Glukhov E."/>
            <person name="Allen E."/>
            <person name="Gerwick W.H."/>
            <person name="Gerwick L."/>
        </authorList>
    </citation>
    <scope>NUCLEOTIDE SEQUENCE [LARGE SCALE GENOMIC DNA]</scope>
    <source>
        <strain evidence="3">PAL-8-15-08-1</strain>
    </source>
</reference>
<dbReference type="RefSeq" id="WP_070391287.1">
    <property type="nucleotide sequence ID" value="NZ_CP017599.1"/>
</dbReference>
<dbReference type="Pfam" id="PF00092">
    <property type="entry name" value="VWA"/>
    <property type="match status" value="1"/>
</dbReference>